<proteinExistence type="predicted"/>
<feature type="transmembrane region" description="Helical" evidence="1">
    <location>
        <begin position="93"/>
        <end position="111"/>
    </location>
</feature>
<organism evidence="2 3">
    <name type="scientific">Szabonella alba</name>
    <dbReference type="NCBI Taxonomy" id="2804194"/>
    <lineage>
        <taxon>Bacteria</taxon>
        <taxon>Pseudomonadati</taxon>
        <taxon>Pseudomonadota</taxon>
        <taxon>Alphaproteobacteria</taxon>
        <taxon>Rhodobacterales</taxon>
        <taxon>Paracoccaceae</taxon>
        <taxon>Szabonella</taxon>
    </lineage>
</organism>
<name>A0A8K0V7G0_9RHOB</name>
<keyword evidence="1" id="KW-0472">Membrane</keyword>
<dbReference type="AlphaFoldDB" id="A0A8K0V7G0"/>
<dbReference type="RefSeq" id="WP_202687577.1">
    <property type="nucleotide sequence ID" value="NZ_JAESVN010000002.1"/>
</dbReference>
<gene>
    <name evidence="2" type="ORF">JL811_05960</name>
</gene>
<evidence type="ECO:0000313" key="3">
    <source>
        <dbReference type="Proteomes" id="UP000648908"/>
    </source>
</evidence>
<comment type="caution">
    <text evidence="2">The sequence shown here is derived from an EMBL/GenBank/DDBJ whole genome shotgun (WGS) entry which is preliminary data.</text>
</comment>
<keyword evidence="1" id="KW-0812">Transmembrane</keyword>
<sequence>MSGAGISLLETLARVRGPWRGLQFGDLGNPRPIAQPLPPDREQALRDRLTPVLTQLNAKRDAAFRQAENDLRLKAGGAALAGLVLGWTMGGPLVALALMVLGAGFVILLLAGKVQEAPRAAAKHAILKVMAPVLHRLSSVAPGSRAAALPVGRIEGWRLFGPIHRIEVDDRLTGQRDGYDVAASRLGLQFGNRGNRNAEAGAGLCFIVAEITAPDAPDDLTDAITIVVAQDAAAQSLDAPRLTHRLAVSPTGDADFDARYRVYGDAGPLGPAARAAFAELEKVTRANPTATLELPAGTGLRPWAVIRPGRLVVLTPLALFNGALEPPLMPQPLTADALIPAFAADLAILDDHLTAALHLMKGFSR</sequence>
<accession>A0A8K0V7G0</accession>
<reference evidence="2" key="1">
    <citation type="submission" date="2021-01" db="EMBL/GenBank/DDBJ databases">
        <title>Tabrizicola alba sp. nov. a motile alkaliphilic bacterium isolated from a soda lake.</title>
        <authorList>
            <person name="Szuroczki S."/>
            <person name="Abbaszade G."/>
            <person name="Schumann P."/>
            <person name="Toth E."/>
        </authorList>
    </citation>
    <scope>NUCLEOTIDE SEQUENCE</scope>
    <source>
        <strain evidence="2">DMG-N-6</strain>
    </source>
</reference>
<evidence type="ECO:0000313" key="2">
    <source>
        <dbReference type="EMBL" id="MBL4916763.1"/>
    </source>
</evidence>
<dbReference type="Proteomes" id="UP000648908">
    <property type="component" value="Unassembled WGS sequence"/>
</dbReference>
<keyword evidence="3" id="KW-1185">Reference proteome</keyword>
<evidence type="ECO:0008006" key="4">
    <source>
        <dbReference type="Google" id="ProtNLM"/>
    </source>
</evidence>
<dbReference type="EMBL" id="JAESVN010000002">
    <property type="protein sequence ID" value="MBL4916763.1"/>
    <property type="molecule type" value="Genomic_DNA"/>
</dbReference>
<keyword evidence="1" id="KW-1133">Transmembrane helix</keyword>
<protein>
    <recommendedName>
        <fullName evidence="4">DUF3137 domain-containing protein</fullName>
    </recommendedName>
</protein>
<evidence type="ECO:0000256" key="1">
    <source>
        <dbReference type="SAM" id="Phobius"/>
    </source>
</evidence>